<evidence type="ECO:0000256" key="15">
    <source>
        <dbReference type="ARBA" id="ARBA00032355"/>
    </source>
</evidence>
<dbReference type="GO" id="GO:0005791">
    <property type="term" value="C:rough endoplasmic reticulum"/>
    <property type="evidence" value="ECO:0007669"/>
    <property type="project" value="Ensembl"/>
</dbReference>
<evidence type="ECO:0000256" key="6">
    <source>
        <dbReference type="ARBA" id="ARBA00014205"/>
    </source>
</evidence>
<gene>
    <name evidence="20" type="primary">CA4</name>
</gene>
<comment type="similarity">
    <text evidence="3">Belongs to the alpha-carbonic anhydrase family.</text>
</comment>
<evidence type="ECO:0000313" key="20">
    <source>
        <dbReference type="Ensembl" id="ENSCLAP00000021797.1"/>
    </source>
</evidence>
<feature type="signal peptide" evidence="18">
    <location>
        <begin position="1"/>
        <end position="19"/>
    </location>
</feature>
<dbReference type="Gene3D" id="3.10.200.10">
    <property type="entry name" value="Alpha carbonic anhydrase"/>
    <property type="match status" value="1"/>
</dbReference>
<dbReference type="Pfam" id="PF00194">
    <property type="entry name" value="Carb_anhydrase"/>
    <property type="match status" value="1"/>
</dbReference>
<dbReference type="InterPro" id="IPR001148">
    <property type="entry name" value="CA_dom"/>
</dbReference>
<dbReference type="OMA" id="AVEFHLH"/>
<keyword evidence="21" id="KW-1185">Reference proteome</keyword>
<proteinExistence type="inferred from homology"/>
<dbReference type="GO" id="GO:0009897">
    <property type="term" value="C:external side of plasma membrane"/>
    <property type="evidence" value="ECO:0007669"/>
    <property type="project" value="Ensembl"/>
</dbReference>
<dbReference type="GO" id="GO:0031526">
    <property type="term" value="C:brush border membrane"/>
    <property type="evidence" value="ECO:0007669"/>
    <property type="project" value="Ensembl"/>
</dbReference>
<dbReference type="GO" id="GO:0048471">
    <property type="term" value="C:perinuclear region of cytoplasm"/>
    <property type="evidence" value="ECO:0007669"/>
    <property type="project" value="Ensembl"/>
</dbReference>
<dbReference type="GeneTree" id="ENSGT00940000155690"/>
<keyword evidence="8" id="KW-0472">Membrane</keyword>
<evidence type="ECO:0000313" key="21">
    <source>
        <dbReference type="Proteomes" id="UP000694398"/>
    </source>
</evidence>
<name>A0A8C2YTB8_CHILA</name>
<evidence type="ECO:0000256" key="11">
    <source>
        <dbReference type="ARBA" id="ARBA00023180"/>
    </source>
</evidence>
<dbReference type="InterPro" id="IPR023561">
    <property type="entry name" value="Carbonic_anhydrase_a-class"/>
</dbReference>
<keyword evidence="18" id="KW-0732">Signal</keyword>
<dbReference type="SUPFAM" id="SSF51069">
    <property type="entry name" value="Carbonic anhydrase"/>
    <property type="match status" value="1"/>
</dbReference>
<comment type="catalytic activity">
    <reaction evidence="17">
        <text>hydrogencarbonate + H(+) = CO2 + H2O</text>
        <dbReference type="Rhea" id="RHEA:10748"/>
        <dbReference type="ChEBI" id="CHEBI:15377"/>
        <dbReference type="ChEBI" id="CHEBI:15378"/>
        <dbReference type="ChEBI" id="CHEBI:16526"/>
        <dbReference type="ChEBI" id="CHEBI:17544"/>
        <dbReference type="EC" id="4.2.1.1"/>
    </reaction>
    <physiologicalReaction direction="left-to-right" evidence="17">
        <dbReference type="Rhea" id="RHEA:10749"/>
    </physiologicalReaction>
    <physiologicalReaction direction="right-to-left" evidence="17">
        <dbReference type="Rhea" id="RHEA:10750"/>
    </physiologicalReaction>
</comment>
<dbReference type="GO" id="GO:0005793">
    <property type="term" value="C:endoplasmic reticulum-Golgi intermediate compartment"/>
    <property type="evidence" value="ECO:0007669"/>
    <property type="project" value="Ensembl"/>
</dbReference>
<dbReference type="GO" id="GO:0030667">
    <property type="term" value="C:secretory granule membrane"/>
    <property type="evidence" value="ECO:0007669"/>
    <property type="project" value="Ensembl"/>
</dbReference>
<evidence type="ECO:0000256" key="3">
    <source>
        <dbReference type="ARBA" id="ARBA00010718"/>
    </source>
</evidence>
<dbReference type="SMART" id="SM01057">
    <property type="entry name" value="Carb_anhydrase"/>
    <property type="match status" value="1"/>
</dbReference>
<dbReference type="InterPro" id="IPR036398">
    <property type="entry name" value="CA_dom_sf"/>
</dbReference>
<dbReference type="GO" id="GO:0070062">
    <property type="term" value="C:extracellular exosome"/>
    <property type="evidence" value="ECO:0007669"/>
    <property type="project" value="Ensembl"/>
</dbReference>
<evidence type="ECO:0000256" key="4">
    <source>
        <dbReference type="ARBA" id="ARBA00011736"/>
    </source>
</evidence>
<evidence type="ECO:0000256" key="10">
    <source>
        <dbReference type="ARBA" id="ARBA00022833"/>
    </source>
</evidence>
<keyword evidence="10" id="KW-0862">Zinc</keyword>
<dbReference type="PROSITE" id="PS51144">
    <property type="entry name" value="ALPHA_CA_2"/>
    <property type="match status" value="1"/>
</dbReference>
<dbReference type="PANTHER" id="PTHR18952">
    <property type="entry name" value="CARBONIC ANHYDRASE"/>
    <property type="match status" value="1"/>
</dbReference>
<evidence type="ECO:0000256" key="1">
    <source>
        <dbReference type="ARBA" id="ARBA00001947"/>
    </source>
</evidence>
<evidence type="ECO:0000256" key="8">
    <source>
        <dbReference type="ARBA" id="ARBA00022622"/>
    </source>
</evidence>
<evidence type="ECO:0000256" key="2">
    <source>
        <dbReference type="ARBA" id="ARBA00004609"/>
    </source>
</evidence>
<feature type="domain" description="Alpha-carbonic anhydrase" evidence="19">
    <location>
        <begin position="21"/>
        <end position="281"/>
    </location>
</feature>
<keyword evidence="11" id="KW-0325">Glycoprotein</keyword>
<dbReference type="GO" id="GO:0005802">
    <property type="term" value="C:trans-Golgi network"/>
    <property type="evidence" value="ECO:0007669"/>
    <property type="project" value="Ensembl"/>
</dbReference>
<comment type="subunit">
    <text evidence="4">Interacts with SLC4A4.</text>
</comment>
<keyword evidence="12" id="KW-0456">Lyase</keyword>
<comment type="subcellular location">
    <subcellularLocation>
        <location evidence="2">Cell membrane</location>
        <topology evidence="2">Lipid-anchor</topology>
        <topology evidence="2">GPI-anchor</topology>
    </subcellularLocation>
</comment>
<dbReference type="GO" id="GO:0015701">
    <property type="term" value="P:bicarbonate transport"/>
    <property type="evidence" value="ECO:0007669"/>
    <property type="project" value="Ensembl"/>
</dbReference>
<evidence type="ECO:0000256" key="5">
    <source>
        <dbReference type="ARBA" id="ARBA00012925"/>
    </source>
</evidence>
<reference evidence="20" key="1">
    <citation type="submission" date="2025-08" db="UniProtKB">
        <authorList>
            <consortium name="Ensembl"/>
        </authorList>
    </citation>
    <scope>IDENTIFICATION</scope>
</reference>
<keyword evidence="7" id="KW-1003">Cell membrane</keyword>
<comment type="cofactor">
    <cofactor evidence="1">
        <name>Zn(2+)</name>
        <dbReference type="ChEBI" id="CHEBI:29105"/>
    </cofactor>
</comment>
<dbReference type="PANTHER" id="PTHR18952:SF95">
    <property type="entry name" value="CARBONIC ANHYDRASE 4"/>
    <property type="match status" value="1"/>
</dbReference>
<dbReference type="RefSeq" id="XP_005394017.1">
    <property type="nucleotide sequence ID" value="XM_005393960.2"/>
</dbReference>
<comment type="function">
    <text evidence="16">Catalyzes the reversible hydration of carbon dioxide into bicarbonate and protons and thus is essential to maintaining intracellular and extracellular pH. May stimulate the sodium/bicarbonate transporter activity of SLC4A4 that acts in pH homeostasis. It is essential for acid overload removal from the retina and retina epithelium, and acid release in the choriocapillaris in the choroid.</text>
</comment>
<dbReference type="Ensembl" id="ENSCLAT00000022000.1">
    <property type="protein sequence ID" value="ENSCLAP00000021797.1"/>
    <property type="gene ID" value="ENSCLAG00000014926.1"/>
</dbReference>
<dbReference type="AlphaFoldDB" id="A0A8C2YTB8"/>
<evidence type="ECO:0000256" key="17">
    <source>
        <dbReference type="ARBA" id="ARBA00049061"/>
    </source>
</evidence>
<evidence type="ECO:0000256" key="14">
    <source>
        <dbReference type="ARBA" id="ARBA00032271"/>
    </source>
</evidence>
<evidence type="ECO:0000256" key="16">
    <source>
        <dbReference type="ARBA" id="ARBA00045603"/>
    </source>
</evidence>
<dbReference type="GO" id="GO:0004089">
    <property type="term" value="F:carbonate dehydratase activity"/>
    <property type="evidence" value="ECO:0007669"/>
    <property type="project" value="UniProtKB-EC"/>
</dbReference>
<dbReference type="GeneID" id="102006970"/>
<feature type="chain" id="PRO_5034026347" description="Carbonic anhydrase 4" evidence="18">
    <location>
        <begin position="20"/>
        <end position="308"/>
    </location>
</feature>
<dbReference type="GO" id="GO:0030658">
    <property type="term" value="C:transport vesicle membrane"/>
    <property type="evidence" value="ECO:0007669"/>
    <property type="project" value="Ensembl"/>
</dbReference>
<dbReference type="Proteomes" id="UP000694398">
    <property type="component" value="Unassembled WGS sequence"/>
</dbReference>
<accession>A0A8C2YTB8</accession>
<keyword evidence="13" id="KW-0449">Lipoprotein</keyword>
<evidence type="ECO:0000256" key="9">
    <source>
        <dbReference type="ARBA" id="ARBA00022723"/>
    </source>
</evidence>
<keyword evidence="9" id="KW-0479">Metal-binding</keyword>
<dbReference type="EC" id="4.2.1.1" evidence="5"/>
<protein>
    <recommendedName>
        <fullName evidence="6">Carbonic anhydrase 4</fullName>
        <ecNumber evidence="5">4.2.1.1</ecNumber>
    </recommendedName>
    <alternativeName>
        <fullName evidence="15">Carbonate dehydratase IV</fullName>
    </alternativeName>
    <alternativeName>
        <fullName evidence="14">Carbonic anhydrase IV</fullName>
    </alternativeName>
</protein>
<dbReference type="FunFam" id="3.10.200.10:FF:000003">
    <property type="entry name" value="Carbonic anhydrase 12"/>
    <property type="match status" value="1"/>
</dbReference>
<dbReference type="GO" id="GO:0008270">
    <property type="term" value="F:zinc ion binding"/>
    <property type="evidence" value="ECO:0007669"/>
    <property type="project" value="InterPro"/>
</dbReference>
<evidence type="ECO:0000256" key="12">
    <source>
        <dbReference type="ARBA" id="ARBA00023239"/>
    </source>
</evidence>
<evidence type="ECO:0000256" key="7">
    <source>
        <dbReference type="ARBA" id="ARBA00022475"/>
    </source>
</evidence>
<keyword evidence="8" id="KW-0336">GPI-anchor</keyword>
<evidence type="ECO:0000259" key="19">
    <source>
        <dbReference type="PROSITE" id="PS51144"/>
    </source>
</evidence>
<evidence type="ECO:0000256" key="13">
    <source>
        <dbReference type="ARBA" id="ARBA00023288"/>
    </source>
</evidence>
<dbReference type="OrthoDB" id="429145at2759"/>
<reference evidence="20" key="2">
    <citation type="submission" date="2025-09" db="UniProtKB">
        <authorList>
            <consortium name="Ensembl"/>
        </authorList>
    </citation>
    <scope>IDENTIFICATION</scope>
</reference>
<organism evidence="20 21">
    <name type="scientific">Chinchilla lanigera</name>
    <name type="common">Long-tailed chinchilla</name>
    <name type="synonym">Chinchilla villidera</name>
    <dbReference type="NCBI Taxonomy" id="34839"/>
    <lineage>
        <taxon>Eukaryota</taxon>
        <taxon>Metazoa</taxon>
        <taxon>Chordata</taxon>
        <taxon>Craniata</taxon>
        <taxon>Vertebrata</taxon>
        <taxon>Euteleostomi</taxon>
        <taxon>Mammalia</taxon>
        <taxon>Eutheria</taxon>
        <taxon>Euarchontoglires</taxon>
        <taxon>Glires</taxon>
        <taxon>Rodentia</taxon>
        <taxon>Hystricomorpha</taxon>
        <taxon>Chinchillidae</taxon>
        <taxon>Chinchilla</taxon>
    </lineage>
</organism>
<evidence type="ECO:0000256" key="18">
    <source>
        <dbReference type="SAM" id="SignalP"/>
    </source>
</evidence>
<sequence>MRLPLAVLAVAVVTSRANGESHWCYDIQANSNPGSCQRPDQWGGECQKSHQSPIDIVTHKARLDHNLKPFSFSGYDKKEKRTVKNNGHTVMVSLEPDARISGGGLAAQYRATQLHLHWSESLNKGSEHSLNGQRLAMEMHIVHEKDTAKEEAPNPKDKIAVLAFLVKEGNEFNEGFRLLVEALDHISKPEMNFTMEASSIMDLLPKENKLRHYFRYQGSLTTPTCDETVVWTVFKEHIQLRRDQILAFSQKLYYDQEKKLHMTDNVRPLQPLGDRLVSTSRAAGQLLPTALPALLLPTLTCLVASVLS</sequence>
<dbReference type="CTD" id="762"/>